<evidence type="ECO:0000256" key="1">
    <source>
        <dbReference type="SAM" id="Phobius"/>
    </source>
</evidence>
<dbReference type="RefSeq" id="WP_091394092.1">
    <property type="nucleotide sequence ID" value="NZ_FNQY01000003.1"/>
</dbReference>
<keyword evidence="1" id="KW-0472">Membrane</keyword>
<reference evidence="2 3" key="1">
    <citation type="submission" date="2016-10" db="EMBL/GenBank/DDBJ databases">
        <authorList>
            <person name="de Groot N.N."/>
        </authorList>
    </citation>
    <scope>NUCLEOTIDE SEQUENCE [LARGE SCALE GENOMIC DNA]</scope>
    <source>
        <strain evidence="2 3">Vu-144</strain>
    </source>
</reference>
<feature type="transmembrane region" description="Helical" evidence="1">
    <location>
        <begin position="53"/>
        <end position="72"/>
    </location>
</feature>
<organism evidence="2 3">
    <name type="scientific">Arachidicoccus rhizosphaerae</name>
    <dbReference type="NCBI Taxonomy" id="551991"/>
    <lineage>
        <taxon>Bacteria</taxon>
        <taxon>Pseudomonadati</taxon>
        <taxon>Bacteroidota</taxon>
        <taxon>Chitinophagia</taxon>
        <taxon>Chitinophagales</taxon>
        <taxon>Chitinophagaceae</taxon>
        <taxon>Arachidicoccus</taxon>
    </lineage>
</organism>
<dbReference type="EMBL" id="FNQY01000003">
    <property type="protein sequence ID" value="SDZ88636.1"/>
    <property type="molecule type" value="Genomic_DNA"/>
</dbReference>
<protein>
    <recommendedName>
        <fullName evidence="4">PH domain-containing protein</fullName>
    </recommendedName>
</protein>
<dbReference type="OrthoDB" id="6028159at2"/>
<keyword evidence="3" id="KW-1185">Reference proteome</keyword>
<accession>A0A1H3WNC6</accession>
<dbReference type="InterPro" id="IPR048136">
    <property type="entry name" value="STM3941-like"/>
</dbReference>
<proteinExistence type="predicted"/>
<evidence type="ECO:0008006" key="4">
    <source>
        <dbReference type="Google" id="ProtNLM"/>
    </source>
</evidence>
<sequence length="186" mass="21389">MLTGTDSYDIPFKKTGMILLVIIAPVLSLLMVLMLFYPEILGRTPASITGKTLLYFTIFQLLMLGLVLYYVILLTKKTPAVVLDPFGITIHTSVWGPLEIAWSEMIRPEINISGKYRYLLLFVKHPEEIINKATSLPVRWSLKIRQKLHKTPIVIDIHYLKGEMELHKKAIEMQLNKRSETHLTSR</sequence>
<name>A0A1H3WNC6_9BACT</name>
<keyword evidence="1" id="KW-1133">Transmembrane helix</keyword>
<feature type="transmembrane region" description="Helical" evidence="1">
    <location>
        <begin position="17"/>
        <end position="41"/>
    </location>
</feature>
<evidence type="ECO:0000313" key="2">
    <source>
        <dbReference type="EMBL" id="SDZ88636.1"/>
    </source>
</evidence>
<dbReference type="AlphaFoldDB" id="A0A1H3WNC6"/>
<dbReference type="NCBIfam" id="NF041635">
    <property type="entry name" value="STM3941_fam"/>
    <property type="match status" value="1"/>
</dbReference>
<evidence type="ECO:0000313" key="3">
    <source>
        <dbReference type="Proteomes" id="UP000199041"/>
    </source>
</evidence>
<keyword evidence="1" id="KW-0812">Transmembrane</keyword>
<dbReference type="Proteomes" id="UP000199041">
    <property type="component" value="Unassembled WGS sequence"/>
</dbReference>
<gene>
    <name evidence="2" type="ORF">SAMN05192529_103170</name>
</gene>